<dbReference type="Pfam" id="PF07702">
    <property type="entry name" value="UTRA"/>
    <property type="match status" value="1"/>
</dbReference>
<dbReference type="Gene3D" id="3.40.1410.10">
    <property type="entry name" value="Chorismate lyase-like"/>
    <property type="match status" value="1"/>
</dbReference>
<comment type="caution">
    <text evidence="6">The sequence shown here is derived from an EMBL/GenBank/DDBJ whole genome shotgun (WGS) entry which is preliminary data.</text>
</comment>
<dbReference type="GO" id="GO:0045892">
    <property type="term" value="P:negative regulation of DNA-templated transcription"/>
    <property type="evidence" value="ECO:0007669"/>
    <property type="project" value="TreeGrafter"/>
</dbReference>
<dbReference type="SMART" id="SM00866">
    <property type="entry name" value="UTRA"/>
    <property type="match status" value="1"/>
</dbReference>
<evidence type="ECO:0000313" key="7">
    <source>
        <dbReference type="Proteomes" id="UP001189915"/>
    </source>
</evidence>
<dbReference type="CDD" id="cd07377">
    <property type="entry name" value="WHTH_GntR"/>
    <property type="match status" value="1"/>
</dbReference>
<keyword evidence="2" id="KW-0238">DNA-binding</keyword>
<keyword evidence="1" id="KW-0805">Transcription regulation</keyword>
<dbReference type="InterPro" id="IPR036390">
    <property type="entry name" value="WH_DNA-bd_sf"/>
</dbReference>
<gene>
    <name evidence="6" type="ORF">LMG18091_01709</name>
</gene>
<dbReference type="InterPro" id="IPR050679">
    <property type="entry name" value="Bact_HTH_transcr_reg"/>
</dbReference>
<dbReference type="PANTHER" id="PTHR44846:SF1">
    <property type="entry name" value="MANNOSYL-D-GLYCERATE TRANSPORT_METABOLISM SYSTEM REPRESSOR MNGR-RELATED"/>
    <property type="match status" value="1"/>
</dbReference>
<evidence type="ECO:0000259" key="5">
    <source>
        <dbReference type="PROSITE" id="PS50949"/>
    </source>
</evidence>
<evidence type="ECO:0000256" key="2">
    <source>
        <dbReference type="ARBA" id="ARBA00023125"/>
    </source>
</evidence>
<dbReference type="PROSITE" id="PS50949">
    <property type="entry name" value="HTH_GNTR"/>
    <property type="match status" value="1"/>
</dbReference>
<keyword evidence="3" id="KW-0804">Transcription</keyword>
<dbReference type="Proteomes" id="UP001189915">
    <property type="component" value="Unassembled WGS sequence"/>
</dbReference>
<keyword evidence="7" id="KW-1185">Reference proteome</keyword>
<evidence type="ECO:0000256" key="3">
    <source>
        <dbReference type="ARBA" id="ARBA00023163"/>
    </source>
</evidence>
<evidence type="ECO:0000313" key="6">
    <source>
        <dbReference type="EMBL" id="CAJ0693006.1"/>
    </source>
</evidence>
<dbReference type="GO" id="GO:0003700">
    <property type="term" value="F:DNA-binding transcription factor activity"/>
    <property type="evidence" value="ECO:0007669"/>
    <property type="project" value="InterPro"/>
</dbReference>
<dbReference type="InterPro" id="IPR028978">
    <property type="entry name" value="Chorismate_lyase_/UTRA_dom_sf"/>
</dbReference>
<organism evidence="6 7">
    <name type="scientific">Ralstonia wenshanensis</name>
    <dbReference type="NCBI Taxonomy" id="2842456"/>
    <lineage>
        <taxon>Bacteria</taxon>
        <taxon>Pseudomonadati</taxon>
        <taxon>Pseudomonadota</taxon>
        <taxon>Betaproteobacteria</taxon>
        <taxon>Burkholderiales</taxon>
        <taxon>Burkholderiaceae</taxon>
        <taxon>Ralstonia</taxon>
    </lineage>
</organism>
<dbReference type="Pfam" id="PF00392">
    <property type="entry name" value="GntR"/>
    <property type="match status" value="1"/>
</dbReference>
<feature type="region of interest" description="Disordered" evidence="4">
    <location>
        <begin position="298"/>
        <end position="321"/>
    </location>
</feature>
<dbReference type="PRINTS" id="PR00035">
    <property type="entry name" value="HTHGNTR"/>
</dbReference>
<dbReference type="GO" id="GO:0003677">
    <property type="term" value="F:DNA binding"/>
    <property type="evidence" value="ECO:0007669"/>
    <property type="project" value="UniProtKB-KW"/>
</dbReference>
<dbReference type="SUPFAM" id="SSF64288">
    <property type="entry name" value="Chorismate lyase-like"/>
    <property type="match status" value="1"/>
</dbReference>
<dbReference type="SUPFAM" id="SSF46785">
    <property type="entry name" value="Winged helix' DNA-binding domain"/>
    <property type="match status" value="1"/>
</dbReference>
<name>A0AAD2AXQ8_9RALS</name>
<dbReference type="SMART" id="SM00345">
    <property type="entry name" value="HTH_GNTR"/>
    <property type="match status" value="1"/>
</dbReference>
<dbReference type="Gene3D" id="1.10.10.10">
    <property type="entry name" value="Winged helix-like DNA-binding domain superfamily/Winged helix DNA-binding domain"/>
    <property type="match status" value="1"/>
</dbReference>
<dbReference type="PANTHER" id="PTHR44846">
    <property type="entry name" value="MANNOSYL-D-GLYCERATE TRANSPORT/METABOLISM SYSTEM REPRESSOR MNGR-RELATED"/>
    <property type="match status" value="1"/>
</dbReference>
<evidence type="ECO:0000256" key="4">
    <source>
        <dbReference type="SAM" id="MobiDB-lite"/>
    </source>
</evidence>
<feature type="domain" description="HTH gntR-type" evidence="5">
    <location>
        <begin position="49"/>
        <end position="116"/>
    </location>
</feature>
<dbReference type="InterPro" id="IPR000524">
    <property type="entry name" value="Tscrpt_reg_HTH_GntR"/>
</dbReference>
<proteinExistence type="predicted"/>
<dbReference type="AlphaFoldDB" id="A0AAD2AXQ8"/>
<protein>
    <recommendedName>
        <fullName evidence="5">HTH gntR-type domain-containing protein</fullName>
    </recommendedName>
</protein>
<evidence type="ECO:0000256" key="1">
    <source>
        <dbReference type="ARBA" id="ARBA00023015"/>
    </source>
</evidence>
<dbReference type="InterPro" id="IPR036388">
    <property type="entry name" value="WH-like_DNA-bd_sf"/>
</dbReference>
<reference evidence="6 7" key="1">
    <citation type="submission" date="2023-07" db="EMBL/GenBank/DDBJ databases">
        <authorList>
            <person name="Peeters C."/>
        </authorList>
    </citation>
    <scope>NUCLEOTIDE SEQUENCE [LARGE SCALE GENOMIC DNA]</scope>
    <source>
        <strain evidence="6 7">LMG 18091</strain>
    </source>
</reference>
<dbReference type="InterPro" id="IPR011663">
    <property type="entry name" value="UTRA"/>
</dbReference>
<accession>A0AAD2AXQ8</accession>
<dbReference type="EMBL" id="CATWAF010000002">
    <property type="protein sequence ID" value="CAJ0693006.1"/>
    <property type="molecule type" value="Genomic_DNA"/>
</dbReference>
<sequence length="321" mass="35379">MNGQTAAFDPAFRRIPRLCAIARRPPLLISPSTSLLTPGTTTAMPDAVVPLYHQIYVVLRQQILEGRFSDGPMPGEIELARQFGASRVTMRRVFDYLVKEGLVRRHRGMGTFVVKPDDPVTMGGGAQTLLQNIIDVGERTSAVVVEFEDVLAPPDEAKCLEIAPGTPIKKLVRVRHLEDTPMALITTWLPLDVTSKLTLDRLANQSLLRLIEGSGVRIDRASQVVSARLADVATAQYLDVAVGAPLLSVQRIVREMSGRPVQLLQGLYRPDRYEYRMELSRVGEDRARLWIDNAGHDVQGGHSEDVDEAPASVPNPASHRV</sequence>